<name>A0ABD5ZK72_9EURY</name>
<keyword evidence="3" id="KW-1185">Reference proteome</keyword>
<dbReference type="InterPro" id="IPR010994">
    <property type="entry name" value="RuvA_2-like"/>
</dbReference>
<reference evidence="2 3" key="1">
    <citation type="journal article" date="2019" name="Int. J. Syst. Evol. Microbiol.">
        <title>The Global Catalogue of Microorganisms (GCM) 10K type strain sequencing project: providing services to taxonomists for standard genome sequencing and annotation.</title>
        <authorList>
            <consortium name="The Broad Institute Genomics Platform"/>
            <consortium name="The Broad Institute Genome Sequencing Center for Infectious Disease"/>
            <person name="Wu L."/>
            <person name="Ma J."/>
        </authorList>
    </citation>
    <scope>NUCLEOTIDE SEQUENCE [LARGE SCALE GENOMIC DNA]</scope>
    <source>
        <strain evidence="2 3">DSM 29988</strain>
    </source>
</reference>
<dbReference type="Proteomes" id="UP001596481">
    <property type="component" value="Unassembled WGS sequence"/>
</dbReference>
<accession>A0ABD5ZK72</accession>
<evidence type="ECO:0008006" key="4">
    <source>
        <dbReference type="Google" id="ProtNLM"/>
    </source>
</evidence>
<evidence type="ECO:0000313" key="2">
    <source>
        <dbReference type="EMBL" id="MFC7205390.1"/>
    </source>
</evidence>
<evidence type="ECO:0000313" key="3">
    <source>
        <dbReference type="Proteomes" id="UP001596481"/>
    </source>
</evidence>
<comment type="caution">
    <text evidence="2">The sequence shown here is derived from an EMBL/GenBank/DDBJ whole genome shotgun (WGS) entry which is preliminary data.</text>
</comment>
<proteinExistence type="predicted"/>
<dbReference type="AlphaFoldDB" id="A0ABD5ZK72"/>
<protein>
    <recommendedName>
        <fullName evidence="4">Helix-hairpin-helix domain-containing protein</fullName>
    </recommendedName>
</protein>
<feature type="region of interest" description="Disordered" evidence="1">
    <location>
        <begin position="1"/>
        <end position="25"/>
    </location>
</feature>
<dbReference type="EMBL" id="JBHTAA010000015">
    <property type="protein sequence ID" value="MFC7205390.1"/>
    <property type="molecule type" value="Genomic_DNA"/>
</dbReference>
<organism evidence="2 3">
    <name type="scientific">Haloferax namakaokahaiae</name>
    <dbReference type="NCBI Taxonomy" id="1748331"/>
    <lineage>
        <taxon>Archaea</taxon>
        <taxon>Methanobacteriati</taxon>
        <taxon>Methanobacteriota</taxon>
        <taxon>Stenosarchaea group</taxon>
        <taxon>Halobacteria</taxon>
        <taxon>Halobacteriales</taxon>
        <taxon>Haloferacaceae</taxon>
        <taxon>Haloferax</taxon>
    </lineage>
</organism>
<dbReference type="RefSeq" id="WP_390226037.1">
    <property type="nucleotide sequence ID" value="NZ_JBHTAA010000015.1"/>
</dbReference>
<gene>
    <name evidence="2" type="ORF">ACFQJC_17910</name>
</gene>
<evidence type="ECO:0000256" key="1">
    <source>
        <dbReference type="SAM" id="MobiDB-lite"/>
    </source>
</evidence>
<dbReference type="SUPFAM" id="SSF47781">
    <property type="entry name" value="RuvA domain 2-like"/>
    <property type="match status" value="1"/>
</dbReference>
<sequence length="209" mass="22906">MTHDSDSQPDGVGGGPGSDDLDWLPERISLPSDEWVIYPPGEPRPANFALRFEKSVPTALVGTESGDSPGVHVLPHPGGLSVSARLGGLLDESIREFQPPTAETDRVEIASWVQTWVETLDDRTELERIRSACRPVPNAGDTVARALFDHFDRADLVAAHILDRDTRALCAVSGIAEQTAEELVVHYGTDTEWDYYRSRQSGSRESLDD</sequence>